<sequence length="129" mass="14314">MTRHQALVAGVGRSLSAFWPGLTCEAVGETLYVYAERRLVSNLALDVLLGPDDTAPDVAWLLTGTLDTVLDDLLRDWGRWDTPALAAKLDALKLATAKTWQEGERWRWGYRLPGGEVWELEPVTPQPQG</sequence>
<keyword evidence="2" id="KW-1185">Reference proteome</keyword>
<reference evidence="2" key="1">
    <citation type="journal article" date="2019" name="Int. J. Syst. Evol. Microbiol.">
        <title>The Global Catalogue of Microorganisms (GCM) 10K type strain sequencing project: providing services to taxonomists for standard genome sequencing and annotation.</title>
        <authorList>
            <consortium name="The Broad Institute Genomics Platform"/>
            <consortium name="The Broad Institute Genome Sequencing Center for Infectious Disease"/>
            <person name="Wu L."/>
            <person name="Ma J."/>
        </authorList>
    </citation>
    <scope>NUCLEOTIDE SEQUENCE [LARGE SCALE GENOMIC DNA]</scope>
    <source>
        <strain evidence="2">CGMCC 1.15772</strain>
    </source>
</reference>
<dbReference type="RefSeq" id="WP_380083493.1">
    <property type="nucleotide sequence ID" value="NZ_JBHSWD010000001.1"/>
</dbReference>
<proteinExistence type="predicted"/>
<name>A0ABW1YDV8_9DEIO</name>
<evidence type="ECO:0000313" key="1">
    <source>
        <dbReference type="EMBL" id="MFC6592464.1"/>
    </source>
</evidence>
<dbReference type="EMBL" id="JBHSWD010000001">
    <property type="protein sequence ID" value="MFC6592464.1"/>
    <property type="molecule type" value="Genomic_DNA"/>
</dbReference>
<gene>
    <name evidence="1" type="ORF">ACFP81_10975</name>
</gene>
<comment type="caution">
    <text evidence="1">The sequence shown here is derived from an EMBL/GenBank/DDBJ whole genome shotgun (WGS) entry which is preliminary data.</text>
</comment>
<accession>A0ABW1YDV8</accession>
<organism evidence="1 2">
    <name type="scientific">Deinococcus lacus</name>
    <dbReference type="NCBI Taxonomy" id="392561"/>
    <lineage>
        <taxon>Bacteria</taxon>
        <taxon>Thermotogati</taxon>
        <taxon>Deinococcota</taxon>
        <taxon>Deinococci</taxon>
        <taxon>Deinococcales</taxon>
        <taxon>Deinococcaceae</taxon>
        <taxon>Deinococcus</taxon>
    </lineage>
</organism>
<evidence type="ECO:0000313" key="2">
    <source>
        <dbReference type="Proteomes" id="UP001596297"/>
    </source>
</evidence>
<dbReference type="Proteomes" id="UP001596297">
    <property type="component" value="Unassembled WGS sequence"/>
</dbReference>
<protein>
    <submittedName>
        <fullName evidence="1">Uncharacterized protein</fullName>
    </submittedName>
</protein>